<dbReference type="PATRIC" id="fig|1029756.8.peg.73"/>
<dbReference type="HOGENOM" id="CLU_118443_0_0_5"/>
<dbReference type="AlphaFoldDB" id="V5S9P9"/>
<gene>
    <name evidence="1" type="ORF">W911_00330</name>
</gene>
<reference evidence="1 2" key="1">
    <citation type="journal article" date="2014" name="Genome Announc.">
        <title>Complete Genome Sequence of Hyphomicrobium nitrativorans Strain NL23, a Denitrifying Bacterium Isolated from Biofilm of a Methanol-Fed Denitrification System Treating Seawater at the Montreal Biodome.</title>
        <authorList>
            <person name="Martineau C."/>
            <person name="Villeneuve C."/>
            <person name="Mauffrey F."/>
            <person name="Villemur R."/>
        </authorList>
    </citation>
    <scope>NUCLEOTIDE SEQUENCE [LARGE SCALE GENOMIC DNA]</scope>
    <source>
        <strain evidence="1">NL23</strain>
    </source>
</reference>
<dbReference type="OrthoDB" id="9806367at2"/>
<dbReference type="RefSeq" id="WP_023785518.1">
    <property type="nucleotide sequence ID" value="NC_022997.1"/>
</dbReference>
<dbReference type="KEGG" id="hni:W911_00330"/>
<protein>
    <recommendedName>
        <fullName evidence="3">DUF2948 domain-containing protein</fullName>
    </recommendedName>
</protein>
<dbReference type="Proteomes" id="UP000018542">
    <property type="component" value="Chromosome"/>
</dbReference>
<organism evidence="1 2">
    <name type="scientific">Hyphomicrobium nitrativorans NL23</name>
    <dbReference type="NCBI Taxonomy" id="1029756"/>
    <lineage>
        <taxon>Bacteria</taxon>
        <taxon>Pseudomonadati</taxon>
        <taxon>Pseudomonadota</taxon>
        <taxon>Alphaproteobacteria</taxon>
        <taxon>Hyphomicrobiales</taxon>
        <taxon>Hyphomicrobiaceae</taxon>
        <taxon>Hyphomicrobium</taxon>
    </lineage>
</organism>
<sequence length="147" mass="16114">MADLKLLALDDEDLAVIAAHLQDAVLRVGDMAYLKADRRFAVVVNRFDWDHAVRSEGKTQRYIRRQTGVRIEHVQGAKVSGIDLTDKERVLSLLTLTFEPGEAPHGAVTLTFAGGGAVRLEVECLEAALNDLGAAWATRRKPEHAGE</sequence>
<evidence type="ECO:0000313" key="2">
    <source>
        <dbReference type="Proteomes" id="UP000018542"/>
    </source>
</evidence>
<keyword evidence="2" id="KW-1185">Reference proteome</keyword>
<accession>V5S9P9</accession>
<proteinExistence type="predicted"/>
<dbReference type="STRING" id="1029756.W911_00330"/>
<name>V5S9P9_9HYPH</name>
<dbReference type="Pfam" id="PF11164">
    <property type="entry name" value="DUF2948"/>
    <property type="match status" value="1"/>
</dbReference>
<evidence type="ECO:0008006" key="3">
    <source>
        <dbReference type="Google" id="ProtNLM"/>
    </source>
</evidence>
<dbReference type="InterPro" id="IPR021335">
    <property type="entry name" value="DUF2948"/>
</dbReference>
<evidence type="ECO:0000313" key="1">
    <source>
        <dbReference type="EMBL" id="AHB47192.1"/>
    </source>
</evidence>
<dbReference type="EMBL" id="CP006912">
    <property type="protein sequence ID" value="AHB47192.1"/>
    <property type="molecule type" value="Genomic_DNA"/>
</dbReference>